<sequence length="91" mass="10547">MVGTAQVRLSCIKYCWRQALPVPTIAKVNKVQIECDNLKVSRIADFIKKQWEVKIVHISPDINKFTVFGREFKLVQFPQPPPVMWSLMMSV</sequence>
<gene>
    <name evidence="1" type="ORF">V6N11_021334</name>
</gene>
<comment type="caution">
    <text evidence="1">The sequence shown here is derived from an EMBL/GenBank/DDBJ whole genome shotgun (WGS) entry which is preliminary data.</text>
</comment>
<dbReference type="EMBL" id="JBBPBN010000124">
    <property type="protein sequence ID" value="KAK8977248.1"/>
    <property type="molecule type" value="Genomic_DNA"/>
</dbReference>
<proteinExistence type="predicted"/>
<evidence type="ECO:0000313" key="1">
    <source>
        <dbReference type="EMBL" id="KAK8977248.1"/>
    </source>
</evidence>
<keyword evidence="2" id="KW-1185">Reference proteome</keyword>
<protein>
    <submittedName>
        <fullName evidence="1">Uncharacterized protein</fullName>
    </submittedName>
</protein>
<name>A0ABR2NM42_9ROSI</name>
<evidence type="ECO:0000313" key="2">
    <source>
        <dbReference type="Proteomes" id="UP001396334"/>
    </source>
</evidence>
<reference evidence="1 2" key="1">
    <citation type="journal article" date="2024" name="G3 (Bethesda)">
        <title>Genome assembly of Hibiscus sabdariffa L. provides insights into metabolisms of medicinal natural products.</title>
        <authorList>
            <person name="Kim T."/>
        </authorList>
    </citation>
    <scope>NUCLEOTIDE SEQUENCE [LARGE SCALE GENOMIC DNA]</scope>
    <source>
        <strain evidence="1">TK-2024</strain>
        <tissue evidence="1">Old leaves</tissue>
    </source>
</reference>
<accession>A0ABR2NM42</accession>
<dbReference type="Proteomes" id="UP001396334">
    <property type="component" value="Unassembled WGS sequence"/>
</dbReference>
<organism evidence="1 2">
    <name type="scientific">Hibiscus sabdariffa</name>
    <name type="common">roselle</name>
    <dbReference type="NCBI Taxonomy" id="183260"/>
    <lineage>
        <taxon>Eukaryota</taxon>
        <taxon>Viridiplantae</taxon>
        <taxon>Streptophyta</taxon>
        <taxon>Embryophyta</taxon>
        <taxon>Tracheophyta</taxon>
        <taxon>Spermatophyta</taxon>
        <taxon>Magnoliopsida</taxon>
        <taxon>eudicotyledons</taxon>
        <taxon>Gunneridae</taxon>
        <taxon>Pentapetalae</taxon>
        <taxon>rosids</taxon>
        <taxon>malvids</taxon>
        <taxon>Malvales</taxon>
        <taxon>Malvaceae</taxon>
        <taxon>Malvoideae</taxon>
        <taxon>Hibiscus</taxon>
    </lineage>
</organism>